<evidence type="ECO:0000256" key="2">
    <source>
        <dbReference type="SAM" id="Phobius"/>
    </source>
</evidence>
<keyword evidence="2" id="KW-0472">Membrane</keyword>
<proteinExistence type="predicted"/>
<reference evidence="4 5" key="1">
    <citation type="submission" date="2019-07" db="EMBL/GenBank/DDBJ databases">
        <title>Genome sequencing of 100 strains of the haloalkaliphilic chemolithoautotrophic sulfur-oxidizing bacterium Thioalkalivibrio.</title>
        <authorList>
            <person name="Muyzer G."/>
        </authorList>
    </citation>
    <scope>NUCLEOTIDE SEQUENCE [LARGE SCALE GENOMIC DNA]</scope>
    <source>
        <strain evidence="4 5">ASO4-4</strain>
    </source>
</reference>
<dbReference type="InterPro" id="IPR021731">
    <property type="entry name" value="AMIN_dom"/>
</dbReference>
<dbReference type="EMBL" id="VLLC01000015">
    <property type="protein sequence ID" value="TWI71137.1"/>
    <property type="molecule type" value="Genomic_DNA"/>
</dbReference>
<evidence type="ECO:0000313" key="5">
    <source>
        <dbReference type="Proteomes" id="UP000318307"/>
    </source>
</evidence>
<organism evidence="4 5">
    <name type="scientific">Desulfobotulus alkaliphilus</name>
    <dbReference type="NCBI Taxonomy" id="622671"/>
    <lineage>
        <taxon>Bacteria</taxon>
        <taxon>Pseudomonadati</taxon>
        <taxon>Thermodesulfobacteriota</taxon>
        <taxon>Desulfobacteria</taxon>
        <taxon>Desulfobacterales</taxon>
        <taxon>Desulfobacteraceae</taxon>
        <taxon>Desulfobotulus</taxon>
    </lineage>
</organism>
<dbReference type="RefSeq" id="WP_144685202.1">
    <property type="nucleotide sequence ID" value="NZ_VLLC01000015.1"/>
</dbReference>
<dbReference type="AlphaFoldDB" id="A0A562RPW9"/>
<feature type="region of interest" description="Disordered" evidence="1">
    <location>
        <begin position="53"/>
        <end position="84"/>
    </location>
</feature>
<dbReference type="Gene3D" id="2.60.40.3500">
    <property type="match status" value="1"/>
</dbReference>
<keyword evidence="2" id="KW-1133">Transmembrane helix</keyword>
<name>A0A562RPW9_9BACT</name>
<keyword evidence="2" id="KW-0812">Transmembrane</keyword>
<feature type="domain" description="AMIN" evidence="3">
    <location>
        <begin position="170"/>
        <end position="260"/>
    </location>
</feature>
<dbReference type="OrthoDB" id="5457863at2"/>
<keyword evidence="5" id="KW-1185">Reference proteome</keyword>
<feature type="compositionally biased region" description="Basic and acidic residues" evidence="1">
    <location>
        <begin position="75"/>
        <end position="84"/>
    </location>
</feature>
<protein>
    <submittedName>
        <fullName evidence="4">AMIN domain-containing protein</fullName>
    </submittedName>
</protein>
<sequence>MVKWGFAGVGILLVFIWSIILGLQLMGTDNGTGAILETDVSKNSGRYLISVPESRTQSFGDSPPGSETSMIPVHGGEKNGDDRMARKEHKGSDFFSAEVSDLKDHGVDDADSSEEVSAAFEEIIVWDEAPAGEKMSDMDRMEAVSDLSAEVKEIRKKDVEVKKRPLLKEIRFDASAGRLVIIAGAAIHDVESFSLENPRRIVLDLKGLESPYRSEQRIDIDSLHITRVRHFAHQDRLRIVLDMQKGWKGSYQTEPMDAGLGVLLVAMDGIPEMRAQ</sequence>
<evidence type="ECO:0000259" key="3">
    <source>
        <dbReference type="Pfam" id="PF11741"/>
    </source>
</evidence>
<feature type="transmembrane region" description="Helical" evidence="2">
    <location>
        <begin position="6"/>
        <end position="26"/>
    </location>
</feature>
<evidence type="ECO:0000313" key="4">
    <source>
        <dbReference type="EMBL" id="TWI71137.1"/>
    </source>
</evidence>
<accession>A0A562RPW9</accession>
<evidence type="ECO:0000256" key="1">
    <source>
        <dbReference type="SAM" id="MobiDB-lite"/>
    </source>
</evidence>
<comment type="caution">
    <text evidence="4">The sequence shown here is derived from an EMBL/GenBank/DDBJ whole genome shotgun (WGS) entry which is preliminary data.</text>
</comment>
<feature type="compositionally biased region" description="Polar residues" evidence="1">
    <location>
        <begin position="53"/>
        <end position="69"/>
    </location>
</feature>
<dbReference type="Proteomes" id="UP000318307">
    <property type="component" value="Unassembled WGS sequence"/>
</dbReference>
<gene>
    <name evidence="4" type="ORF">LZ24_02102</name>
</gene>
<dbReference type="Pfam" id="PF11741">
    <property type="entry name" value="AMIN"/>
    <property type="match status" value="1"/>
</dbReference>